<sequence>VRAAKRIVRISRFSKRSTKVILSRGYLFNIITAHLCECSCIHITVDIITDISSFSSQTSFPRSWQQIESIEGSRARIFPTLHPITVEAVKWLKRETADSRNEIYLVE</sequence>
<dbReference type="Proteomes" id="UP000078541">
    <property type="component" value="Unassembled WGS sequence"/>
</dbReference>
<reference evidence="1 2" key="1">
    <citation type="submission" date="2016-03" db="EMBL/GenBank/DDBJ databases">
        <title>Trachymyrmex septentrionalis WGS genome.</title>
        <authorList>
            <person name="Nygaard S."/>
            <person name="Hu H."/>
            <person name="Boomsma J."/>
            <person name="Zhang G."/>
        </authorList>
    </citation>
    <scope>NUCLEOTIDE SEQUENCE [LARGE SCALE GENOMIC DNA]</scope>
    <source>
        <strain evidence="1">Tsep2-gDNA-1</strain>
        <tissue evidence="1">Whole body</tissue>
    </source>
</reference>
<protein>
    <submittedName>
        <fullName evidence="1">Uncharacterized protein</fullName>
    </submittedName>
</protein>
<proteinExistence type="predicted"/>
<dbReference type="EMBL" id="KQ981905">
    <property type="protein sequence ID" value="KYN33618.1"/>
    <property type="molecule type" value="Genomic_DNA"/>
</dbReference>
<evidence type="ECO:0000313" key="2">
    <source>
        <dbReference type="Proteomes" id="UP000078541"/>
    </source>
</evidence>
<dbReference type="AlphaFoldDB" id="A0A195EZH5"/>
<feature type="non-terminal residue" evidence="1">
    <location>
        <position position="1"/>
    </location>
</feature>
<accession>A0A195EZH5</accession>
<gene>
    <name evidence="1" type="ORF">ALC56_12330</name>
</gene>
<evidence type="ECO:0000313" key="1">
    <source>
        <dbReference type="EMBL" id="KYN33618.1"/>
    </source>
</evidence>
<name>A0A195EZH5_9HYME</name>
<organism evidence="1 2">
    <name type="scientific">Trachymyrmex septentrionalis</name>
    <dbReference type="NCBI Taxonomy" id="34720"/>
    <lineage>
        <taxon>Eukaryota</taxon>
        <taxon>Metazoa</taxon>
        <taxon>Ecdysozoa</taxon>
        <taxon>Arthropoda</taxon>
        <taxon>Hexapoda</taxon>
        <taxon>Insecta</taxon>
        <taxon>Pterygota</taxon>
        <taxon>Neoptera</taxon>
        <taxon>Endopterygota</taxon>
        <taxon>Hymenoptera</taxon>
        <taxon>Apocrita</taxon>
        <taxon>Aculeata</taxon>
        <taxon>Formicoidea</taxon>
        <taxon>Formicidae</taxon>
        <taxon>Myrmicinae</taxon>
        <taxon>Trachymyrmex</taxon>
    </lineage>
</organism>
<keyword evidence="2" id="KW-1185">Reference proteome</keyword>